<dbReference type="InterPro" id="IPR025400">
    <property type="entry name" value="Lin1244/Lin1753-like_N"/>
</dbReference>
<dbReference type="PANTHER" id="PTHR39196:SF1">
    <property type="entry name" value="PRIMOSOME, DNAD SUBUNIT"/>
    <property type="match status" value="1"/>
</dbReference>
<feature type="compositionally biased region" description="Basic and acidic residues" evidence="1">
    <location>
        <begin position="281"/>
        <end position="293"/>
    </location>
</feature>
<evidence type="ECO:0000259" key="2">
    <source>
        <dbReference type="Pfam" id="PF14297"/>
    </source>
</evidence>
<dbReference type="Proteomes" id="UP001215533">
    <property type="component" value="Plasmid p1_CACC879"/>
</dbReference>
<feature type="region of interest" description="Disordered" evidence="1">
    <location>
        <begin position="253"/>
        <end position="293"/>
    </location>
</feature>
<dbReference type="PANTHER" id="PTHR39196">
    <property type="entry name" value="PRIMOSOME, DNAD SUBUNIT"/>
    <property type="match status" value="1"/>
</dbReference>
<proteinExistence type="predicted"/>
<accession>A0AAJ5RFZ4</accession>
<reference evidence="3" key="1">
    <citation type="submission" date="2023-02" db="EMBL/GenBank/DDBJ databases">
        <title>Complete genome sequence of Lactobacillus curvatus CACC879 isolated from Pig feces.</title>
        <authorList>
            <person name="Park S."/>
            <person name="Park M.A."/>
            <person name="Kim D.-H."/>
            <person name="Kim Y."/>
        </authorList>
    </citation>
    <scope>NUCLEOTIDE SEQUENCE</scope>
    <source>
        <strain evidence="3">Curvatus</strain>
        <plasmid evidence="3">p1_CACC879</plasmid>
    </source>
</reference>
<feature type="domain" description="Lin1244/Lin1753-like N-terminal" evidence="2">
    <location>
        <begin position="11"/>
        <end position="104"/>
    </location>
</feature>
<organism evidence="3 4">
    <name type="scientific">Latilactobacillus curvatus</name>
    <name type="common">Lactobacillus curvatus</name>
    <dbReference type="NCBI Taxonomy" id="28038"/>
    <lineage>
        <taxon>Bacteria</taxon>
        <taxon>Bacillati</taxon>
        <taxon>Bacillota</taxon>
        <taxon>Bacilli</taxon>
        <taxon>Lactobacillales</taxon>
        <taxon>Lactobacillaceae</taxon>
        <taxon>Latilactobacillus</taxon>
    </lineage>
</organism>
<evidence type="ECO:0000313" key="4">
    <source>
        <dbReference type="Proteomes" id="UP001215533"/>
    </source>
</evidence>
<geneLocation type="plasmid" evidence="3 4">
    <name>p1_CACC879</name>
</geneLocation>
<dbReference type="AlphaFoldDB" id="A0AAJ5RFZ4"/>
<protein>
    <submittedName>
        <fullName evidence="3">DUF4373 domain-containing protein</fullName>
    </submittedName>
</protein>
<sequence>MARPIKKGIDYFPLDVDFLRDIKIRKVMRACGSAAPTILICLLGNIYRDEGYYMKWDEDTRFLVADDVGTSEASVNEVVKKSIQVGIFDSKLYDQHQILTSHGIQERYKKAAYQKSDSSIDKKYDLLNINHIDNGVSNSGNPVNHAESTQSKEKESKEKESKVNNTSPSTPEGRIQEEFAILWGMHPRKVGDQVAALDTYKNDVLLKDITFDQVKAKIEAYKKQIELNGTQTTYIKTAGKWFTERCWNNEYDTTPPKAPKKPSARQEPIPKWAQPDYVAPIDEKTPEQEAVDQAKLDEMMRKIKEGRDVNAS</sequence>
<keyword evidence="3" id="KW-0614">Plasmid</keyword>
<dbReference type="Pfam" id="PF14297">
    <property type="entry name" value="Lin1244_N"/>
    <property type="match status" value="1"/>
</dbReference>
<evidence type="ECO:0000256" key="1">
    <source>
        <dbReference type="SAM" id="MobiDB-lite"/>
    </source>
</evidence>
<feature type="compositionally biased region" description="Basic and acidic residues" evidence="1">
    <location>
        <begin position="150"/>
        <end position="162"/>
    </location>
</feature>
<evidence type="ECO:0000313" key="3">
    <source>
        <dbReference type="EMBL" id="WDC92851.1"/>
    </source>
</evidence>
<gene>
    <name evidence="3" type="ORF">PSR33_09840</name>
</gene>
<feature type="region of interest" description="Disordered" evidence="1">
    <location>
        <begin position="135"/>
        <end position="174"/>
    </location>
</feature>
<name>A0AAJ5RFZ4_LATCU</name>
<dbReference type="EMBL" id="CP117684">
    <property type="protein sequence ID" value="WDC92851.1"/>
    <property type="molecule type" value="Genomic_DNA"/>
</dbReference>